<dbReference type="PANTHER" id="PTHR43877">
    <property type="entry name" value="AMINOALKYLPHOSPHONATE N-ACETYLTRANSFERASE-RELATED-RELATED"/>
    <property type="match status" value="1"/>
</dbReference>
<name>A0A5R9FUM7_9ACTN</name>
<protein>
    <submittedName>
        <fullName evidence="4">GNAT family N-acetyltransferase</fullName>
    </submittedName>
</protein>
<dbReference type="PANTHER" id="PTHR43877:SF8">
    <property type="entry name" value="N-ACETYLGLUTAMATE SYNTHASE-RELATED"/>
    <property type="match status" value="1"/>
</dbReference>
<dbReference type="SUPFAM" id="SSF55729">
    <property type="entry name" value="Acyl-CoA N-acyltransferases (Nat)"/>
    <property type="match status" value="1"/>
</dbReference>
<comment type="caution">
    <text evidence="4">The sequence shown here is derived from an EMBL/GenBank/DDBJ whole genome shotgun (WGS) entry which is preliminary data.</text>
</comment>
<dbReference type="GO" id="GO:0016747">
    <property type="term" value="F:acyltransferase activity, transferring groups other than amino-acyl groups"/>
    <property type="evidence" value="ECO:0007669"/>
    <property type="project" value="InterPro"/>
</dbReference>
<evidence type="ECO:0000256" key="2">
    <source>
        <dbReference type="ARBA" id="ARBA00023315"/>
    </source>
</evidence>
<reference evidence="4 5" key="1">
    <citation type="submission" date="2019-05" db="EMBL/GenBank/DDBJ databases">
        <title>Streptomyces sp. NEAU-C151, a novel actinomycete isolated from soil.</title>
        <authorList>
            <person name="Han L."/>
            <person name="Jiang H."/>
        </authorList>
    </citation>
    <scope>NUCLEOTIDE SEQUENCE [LARGE SCALE GENOMIC DNA]</scope>
    <source>
        <strain evidence="4 5">NEAU-C151</strain>
    </source>
</reference>
<dbReference type="Pfam" id="PF00583">
    <property type="entry name" value="Acetyltransf_1"/>
    <property type="match status" value="1"/>
</dbReference>
<proteinExistence type="predicted"/>
<sequence length="171" mass="19006">MSRGDRMIEVRCACPEDGDALGEIHAAAWEASHAPFFQPEFAAHAVLSRRTRWHERIAEGTGTILLAVLDGRPLALSFLHPSPTRPGLAEIFSFYCHPDGWGSGIAASLMTETLRRLHDDGFARVHLWTLRDTPQSRRFYAKCGFTESGAARTFDYGDGNPLGQVEYERAC</sequence>
<organism evidence="4 5">
    <name type="scientific">Streptomyces montanus</name>
    <dbReference type="NCBI Taxonomy" id="2580423"/>
    <lineage>
        <taxon>Bacteria</taxon>
        <taxon>Bacillati</taxon>
        <taxon>Actinomycetota</taxon>
        <taxon>Actinomycetes</taxon>
        <taxon>Kitasatosporales</taxon>
        <taxon>Streptomycetaceae</taxon>
        <taxon>Streptomyces</taxon>
    </lineage>
</organism>
<keyword evidence="5" id="KW-1185">Reference proteome</keyword>
<dbReference type="CDD" id="cd04301">
    <property type="entry name" value="NAT_SF"/>
    <property type="match status" value="1"/>
</dbReference>
<keyword evidence="1 4" id="KW-0808">Transferase</keyword>
<evidence type="ECO:0000313" key="4">
    <source>
        <dbReference type="EMBL" id="TLS45058.1"/>
    </source>
</evidence>
<keyword evidence="2" id="KW-0012">Acyltransferase</keyword>
<dbReference type="AlphaFoldDB" id="A0A5R9FUM7"/>
<evidence type="ECO:0000256" key="1">
    <source>
        <dbReference type="ARBA" id="ARBA00022679"/>
    </source>
</evidence>
<gene>
    <name evidence="4" type="ORF">FE633_16525</name>
</gene>
<evidence type="ECO:0000259" key="3">
    <source>
        <dbReference type="PROSITE" id="PS51186"/>
    </source>
</evidence>
<feature type="domain" description="N-acetyltransferase" evidence="3">
    <location>
        <begin position="8"/>
        <end position="171"/>
    </location>
</feature>
<dbReference type="Gene3D" id="3.40.630.30">
    <property type="match status" value="1"/>
</dbReference>
<dbReference type="PROSITE" id="PS51186">
    <property type="entry name" value="GNAT"/>
    <property type="match status" value="1"/>
</dbReference>
<dbReference type="InterPro" id="IPR050832">
    <property type="entry name" value="Bact_Acetyltransf"/>
</dbReference>
<dbReference type="InterPro" id="IPR000182">
    <property type="entry name" value="GNAT_dom"/>
</dbReference>
<accession>A0A5R9FUM7</accession>
<dbReference type="EMBL" id="VBZC01000016">
    <property type="protein sequence ID" value="TLS45058.1"/>
    <property type="molecule type" value="Genomic_DNA"/>
</dbReference>
<dbReference type="InterPro" id="IPR016181">
    <property type="entry name" value="Acyl_CoA_acyltransferase"/>
</dbReference>
<dbReference type="Proteomes" id="UP000305906">
    <property type="component" value="Unassembled WGS sequence"/>
</dbReference>
<evidence type="ECO:0000313" key="5">
    <source>
        <dbReference type="Proteomes" id="UP000305906"/>
    </source>
</evidence>